<dbReference type="KEGG" id="cart:PA27867_3264"/>
<evidence type="ECO:0000313" key="2">
    <source>
        <dbReference type="EMBL" id="ANP74193.1"/>
    </source>
</evidence>
<gene>
    <name evidence="2" type="ORF">PA27867_3264</name>
</gene>
<accession>A0A1B1BP92</accession>
<dbReference type="GO" id="GO:0005829">
    <property type="term" value="C:cytosol"/>
    <property type="evidence" value="ECO:0007669"/>
    <property type="project" value="InterPro"/>
</dbReference>
<sequence length="184" mass="20145">MADIEWTLRWEADLSADDHAALAMLFARYFPRDHATFTGTRSWMGARPEARVIGYDGDRPVAHIGFVRRMLRLESGGSQLVGDVGLVGVDPDYQGEGLGRRLLAEATSALDGQALPFGFLTCAPDLVPFYSTGGWRQAVGLTTRMIDTRMQPETFTGPAMVLPVRAAFADWPTGQTIIRDGLEV</sequence>
<dbReference type="CDD" id="cd04301">
    <property type="entry name" value="NAT_SF"/>
    <property type="match status" value="1"/>
</dbReference>
<dbReference type="OrthoDB" id="3573574at2"/>
<dbReference type="EMBL" id="CP016282">
    <property type="protein sequence ID" value="ANP74193.1"/>
    <property type="molecule type" value="Genomic_DNA"/>
</dbReference>
<keyword evidence="3" id="KW-1185">Reference proteome</keyword>
<dbReference type="InterPro" id="IPR000182">
    <property type="entry name" value="GNAT_dom"/>
</dbReference>
<protein>
    <submittedName>
        <fullName evidence="2">Nodulation protein A</fullName>
    </submittedName>
</protein>
<dbReference type="RefSeq" id="WP_066598159.1">
    <property type="nucleotide sequence ID" value="NZ_CP016282.1"/>
</dbReference>
<dbReference type="InterPro" id="IPR003484">
    <property type="entry name" value="NodA"/>
</dbReference>
<dbReference type="Gene3D" id="3.40.630.30">
    <property type="match status" value="1"/>
</dbReference>
<dbReference type="InterPro" id="IPR016181">
    <property type="entry name" value="Acyl_CoA_acyltransferase"/>
</dbReference>
<dbReference type="GO" id="GO:0016747">
    <property type="term" value="F:acyltransferase activity, transferring groups other than amino-acyl groups"/>
    <property type="evidence" value="ECO:0007669"/>
    <property type="project" value="InterPro"/>
</dbReference>
<dbReference type="Pfam" id="PF02474">
    <property type="entry name" value="NodA"/>
    <property type="match status" value="1"/>
</dbReference>
<name>A0A1B1BP92_9MICO</name>
<dbReference type="AlphaFoldDB" id="A0A1B1BP92"/>
<proteinExistence type="predicted"/>
<dbReference type="SUPFAM" id="SSF55729">
    <property type="entry name" value="Acyl-CoA N-acyltransferases (Nat)"/>
    <property type="match status" value="1"/>
</dbReference>
<dbReference type="PROSITE" id="PS51186">
    <property type="entry name" value="GNAT"/>
    <property type="match status" value="1"/>
</dbReference>
<organism evidence="2 3">
    <name type="scientific">Cryobacterium arcticum</name>
    <dbReference type="NCBI Taxonomy" id="670052"/>
    <lineage>
        <taxon>Bacteria</taxon>
        <taxon>Bacillati</taxon>
        <taxon>Actinomycetota</taxon>
        <taxon>Actinomycetes</taxon>
        <taxon>Micrococcales</taxon>
        <taxon>Microbacteriaceae</taxon>
        <taxon>Cryobacterium</taxon>
    </lineage>
</organism>
<dbReference type="Proteomes" id="UP000092582">
    <property type="component" value="Chromosome 1"/>
</dbReference>
<feature type="domain" description="N-acetyltransferase" evidence="1">
    <location>
        <begin position="9"/>
        <end position="165"/>
    </location>
</feature>
<evidence type="ECO:0000313" key="3">
    <source>
        <dbReference type="Proteomes" id="UP000092582"/>
    </source>
</evidence>
<reference evidence="2 3" key="1">
    <citation type="submission" date="2016-06" db="EMBL/GenBank/DDBJ databases">
        <title>Genome sequencing of Cryobacterium arcticum PAMC 27867.</title>
        <authorList>
            <person name="Lee J."/>
            <person name="Kim O.-S."/>
        </authorList>
    </citation>
    <scope>NUCLEOTIDE SEQUENCE [LARGE SCALE GENOMIC DNA]</scope>
    <source>
        <strain evidence="2 3">PAMC 27867</strain>
    </source>
</reference>
<evidence type="ECO:0000259" key="1">
    <source>
        <dbReference type="PROSITE" id="PS51186"/>
    </source>
</evidence>